<dbReference type="Proteomes" id="UP000192746">
    <property type="component" value="Unassembled WGS sequence"/>
</dbReference>
<keyword evidence="2" id="KW-1185">Reference proteome</keyword>
<dbReference type="AlphaFoldDB" id="A0A1Y1T9P0"/>
<dbReference type="RefSeq" id="WP_084839660.1">
    <property type="nucleotide sequence ID" value="NZ_ARYN01000001.1"/>
</dbReference>
<gene>
    <name evidence="1" type="ORF">IIF7_00025</name>
</gene>
<reference evidence="1 2" key="1">
    <citation type="submission" date="2013-04" db="EMBL/GenBank/DDBJ databases">
        <title>Zunongwangia sp. 22II14-10F7 Genome Sequencing.</title>
        <authorList>
            <person name="Lai Q."/>
            <person name="Shao Z."/>
        </authorList>
    </citation>
    <scope>NUCLEOTIDE SEQUENCE [LARGE SCALE GENOMIC DNA]</scope>
    <source>
        <strain evidence="1 2">22II14-10F7</strain>
    </source>
</reference>
<dbReference type="STRING" id="1185767.IIF7_00025"/>
<dbReference type="OrthoDB" id="1445683at2"/>
<comment type="caution">
    <text evidence="1">The sequence shown here is derived from an EMBL/GenBank/DDBJ whole genome shotgun (WGS) entry which is preliminary data.</text>
</comment>
<accession>A0A1Y1T9P0</accession>
<evidence type="ECO:0000313" key="2">
    <source>
        <dbReference type="Proteomes" id="UP000192746"/>
    </source>
</evidence>
<organism evidence="1 2">
    <name type="scientific">Zunongwangia atlantica 22II14-10F7</name>
    <dbReference type="NCBI Taxonomy" id="1185767"/>
    <lineage>
        <taxon>Bacteria</taxon>
        <taxon>Pseudomonadati</taxon>
        <taxon>Bacteroidota</taxon>
        <taxon>Flavobacteriia</taxon>
        <taxon>Flavobacteriales</taxon>
        <taxon>Flavobacteriaceae</taxon>
        <taxon>Zunongwangia</taxon>
    </lineage>
</organism>
<proteinExistence type="predicted"/>
<evidence type="ECO:0000313" key="1">
    <source>
        <dbReference type="EMBL" id="ORL47103.1"/>
    </source>
</evidence>
<sequence length="108" mass="12686">MEKVKSLRLQNRLQQLKNSYELSDLDLEILEKVQQYQIKSICCTTEGGFDKKTGTFYTEERTLNYKIKIVYKRTASSPTEFVLIKAEEAEEEELFQFPEKTTHLNKAV</sequence>
<dbReference type="EMBL" id="ARYN01000001">
    <property type="protein sequence ID" value="ORL47103.1"/>
    <property type="molecule type" value="Genomic_DNA"/>
</dbReference>
<protein>
    <submittedName>
        <fullName evidence="1">Uncharacterized protein</fullName>
    </submittedName>
</protein>
<name>A0A1Y1T9P0_9FLAO</name>